<keyword evidence="2" id="KW-1185">Reference proteome</keyword>
<sequence length="236" mass="27927">MDNLSNNWFAEGLVDYEYKKYVLLAYLKRVTNSFEARKLYPFLSDLVVHYNNLIQFRENKRQFNNDMPKDLTGIDRESLELIYSRVQKDDELLKEIENIIEFSLPRLKSSVKAGAEVYELVEENCEFTPIGLMPLYTNEGYMFISNNSKKTKIYRYELTMLETTREKYRALNTYFVEAVQKGWGTTYESIKVSLTKRFKDLPNPATFLFYSKEKFPYTSTLEPVAKRLLVKYISNT</sequence>
<dbReference type="AlphaFoldDB" id="A0A937K0K6"/>
<organism evidence="1 2">
    <name type="scientific">Fulvivirga sediminis</name>
    <dbReference type="NCBI Taxonomy" id="2803949"/>
    <lineage>
        <taxon>Bacteria</taxon>
        <taxon>Pseudomonadati</taxon>
        <taxon>Bacteroidota</taxon>
        <taxon>Cytophagia</taxon>
        <taxon>Cytophagales</taxon>
        <taxon>Fulvivirgaceae</taxon>
        <taxon>Fulvivirga</taxon>
    </lineage>
</organism>
<evidence type="ECO:0000313" key="1">
    <source>
        <dbReference type="EMBL" id="MBL3655677.1"/>
    </source>
</evidence>
<proteinExistence type="predicted"/>
<dbReference type="Proteomes" id="UP000659388">
    <property type="component" value="Unassembled WGS sequence"/>
</dbReference>
<accession>A0A937K0K6</accession>
<dbReference type="RefSeq" id="WP_202243363.1">
    <property type="nucleotide sequence ID" value="NZ_JAESIY010000003.1"/>
</dbReference>
<evidence type="ECO:0000313" key="2">
    <source>
        <dbReference type="Proteomes" id="UP000659388"/>
    </source>
</evidence>
<protein>
    <submittedName>
        <fullName evidence="1">Uncharacterized protein</fullName>
    </submittedName>
</protein>
<dbReference type="EMBL" id="JAESIY010000003">
    <property type="protein sequence ID" value="MBL3655677.1"/>
    <property type="molecule type" value="Genomic_DNA"/>
</dbReference>
<gene>
    <name evidence="1" type="ORF">JL102_06030</name>
</gene>
<comment type="caution">
    <text evidence="1">The sequence shown here is derived from an EMBL/GenBank/DDBJ whole genome shotgun (WGS) entry which is preliminary data.</text>
</comment>
<name>A0A937K0K6_9BACT</name>
<reference evidence="1" key="1">
    <citation type="submission" date="2021-01" db="EMBL/GenBank/DDBJ databases">
        <title>Fulvivirga kasyanovii gen. nov., sp nov., a novel member of the phylum Bacteroidetes isolated from seawater in a mussel farm.</title>
        <authorList>
            <person name="Zhao L.-H."/>
            <person name="Wang Z.-J."/>
        </authorList>
    </citation>
    <scope>NUCLEOTIDE SEQUENCE</scope>
    <source>
        <strain evidence="1">2943</strain>
    </source>
</reference>